<protein>
    <recommendedName>
        <fullName evidence="1">DUF6438 domain-containing protein</fullName>
    </recommendedName>
</protein>
<gene>
    <name evidence="2" type="ORF">BC659_2660</name>
</gene>
<dbReference type="AlphaFoldDB" id="A0A4R6ITV6"/>
<dbReference type="RefSeq" id="WP_133475231.1">
    <property type="nucleotide sequence ID" value="NZ_SNWP01000012.1"/>
</dbReference>
<evidence type="ECO:0000259" key="1">
    <source>
        <dbReference type="Pfam" id="PF20033"/>
    </source>
</evidence>
<feature type="domain" description="DUF6438" evidence="1">
    <location>
        <begin position="33"/>
        <end position="135"/>
    </location>
</feature>
<organism evidence="2 3">
    <name type="scientific">Sediminibacterium goheungense</name>
    <dbReference type="NCBI Taxonomy" id="1086393"/>
    <lineage>
        <taxon>Bacteria</taxon>
        <taxon>Pseudomonadati</taxon>
        <taxon>Bacteroidota</taxon>
        <taxon>Chitinophagia</taxon>
        <taxon>Chitinophagales</taxon>
        <taxon>Chitinophagaceae</taxon>
        <taxon>Sediminibacterium</taxon>
    </lineage>
</organism>
<comment type="caution">
    <text evidence="2">The sequence shown here is derived from an EMBL/GenBank/DDBJ whole genome shotgun (WGS) entry which is preliminary data.</text>
</comment>
<proteinExistence type="predicted"/>
<dbReference type="Pfam" id="PF20033">
    <property type="entry name" value="DUF6438"/>
    <property type="match status" value="1"/>
</dbReference>
<dbReference type="InterPro" id="IPR045497">
    <property type="entry name" value="DUF6438"/>
</dbReference>
<dbReference type="EMBL" id="SNWP01000012">
    <property type="protein sequence ID" value="TDO25737.1"/>
    <property type="molecule type" value="Genomic_DNA"/>
</dbReference>
<name>A0A4R6ITV6_9BACT</name>
<evidence type="ECO:0000313" key="2">
    <source>
        <dbReference type="EMBL" id="TDO25737.1"/>
    </source>
</evidence>
<sequence>MIKIAAIILCLTGLLRIEPRKIKTDNQSFSFEKIIFHTTACNGLCPIYHLEVTQNKQIRLHTEDAYLRSEKFSFTRDSSKIGYFTGTIQDSTYKNLFTELSVIDLNNLAFNNAQCCDGSVITMIVYYNGKRKILRSMFPPEKALKLIGMLYDICGKSQLMRSAQQFTVERATENQ</sequence>
<accession>A0A4R6ITV6</accession>
<evidence type="ECO:0000313" key="3">
    <source>
        <dbReference type="Proteomes" id="UP000295741"/>
    </source>
</evidence>
<reference evidence="2 3" key="1">
    <citation type="submission" date="2019-03" db="EMBL/GenBank/DDBJ databases">
        <title>Genomic Encyclopedia of Archaeal and Bacterial Type Strains, Phase II (KMG-II): from individual species to whole genera.</title>
        <authorList>
            <person name="Goeker M."/>
        </authorList>
    </citation>
    <scope>NUCLEOTIDE SEQUENCE [LARGE SCALE GENOMIC DNA]</scope>
    <source>
        <strain evidence="2 3">DSM 28323</strain>
    </source>
</reference>
<dbReference type="Proteomes" id="UP000295741">
    <property type="component" value="Unassembled WGS sequence"/>
</dbReference>
<dbReference type="OrthoDB" id="7172369at2"/>
<keyword evidence="3" id="KW-1185">Reference proteome</keyword>